<feature type="coiled-coil region" evidence="1">
    <location>
        <begin position="30"/>
        <end position="57"/>
    </location>
</feature>
<dbReference type="AlphaFoldDB" id="A0AAD7ZK26"/>
<feature type="compositionally biased region" description="Basic and acidic residues" evidence="2">
    <location>
        <begin position="136"/>
        <end position="168"/>
    </location>
</feature>
<evidence type="ECO:0000313" key="4">
    <source>
        <dbReference type="EMBL" id="KAJ9581821.1"/>
    </source>
</evidence>
<feature type="compositionally biased region" description="Polar residues" evidence="2">
    <location>
        <begin position="590"/>
        <end position="602"/>
    </location>
</feature>
<evidence type="ECO:0000313" key="5">
    <source>
        <dbReference type="Proteomes" id="UP001233999"/>
    </source>
</evidence>
<dbReference type="Gene3D" id="2.30.30.190">
    <property type="entry name" value="CAP Gly-rich-like domain"/>
    <property type="match status" value="1"/>
</dbReference>
<keyword evidence="1" id="KW-0175">Coiled coil</keyword>
<dbReference type="InterPro" id="IPR000938">
    <property type="entry name" value="CAP-Gly_domain"/>
</dbReference>
<reference evidence="4" key="2">
    <citation type="submission" date="2023-05" db="EMBL/GenBank/DDBJ databases">
        <authorList>
            <person name="Fouks B."/>
        </authorList>
    </citation>
    <scope>NUCLEOTIDE SEQUENCE</scope>
    <source>
        <strain evidence="4">Stay&amp;Tobe</strain>
        <tissue evidence="4">Testes</tissue>
    </source>
</reference>
<feature type="domain" description="CAP-Gly" evidence="3">
    <location>
        <begin position="773"/>
        <end position="815"/>
    </location>
</feature>
<feature type="region of interest" description="Disordered" evidence="2">
    <location>
        <begin position="349"/>
        <end position="385"/>
    </location>
</feature>
<reference evidence="4" key="1">
    <citation type="journal article" date="2023" name="IScience">
        <title>Live-bearing cockroach genome reveals convergent evolutionary mechanisms linked to viviparity in insects and beyond.</title>
        <authorList>
            <person name="Fouks B."/>
            <person name="Harrison M.C."/>
            <person name="Mikhailova A.A."/>
            <person name="Marchal E."/>
            <person name="English S."/>
            <person name="Carruthers M."/>
            <person name="Jennings E.C."/>
            <person name="Chiamaka E.L."/>
            <person name="Frigard R.A."/>
            <person name="Pippel M."/>
            <person name="Attardo G.M."/>
            <person name="Benoit J.B."/>
            <person name="Bornberg-Bauer E."/>
            <person name="Tobe S.S."/>
        </authorList>
    </citation>
    <scope>NUCLEOTIDE SEQUENCE</scope>
    <source>
        <strain evidence="4">Stay&amp;Tobe</strain>
    </source>
</reference>
<dbReference type="SUPFAM" id="SSF74924">
    <property type="entry name" value="Cap-Gly domain"/>
    <property type="match status" value="1"/>
</dbReference>
<evidence type="ECO:0000256" key="2">
    <source>
        <dbReference type="SAM" id="MobiDB-lite"/>
    </source>
</evidence>
<evidence type="ECO:0000256" key="1">
    <source>
        <dbReference type="SAM" id="Coils"/>
    </source>
</evidence>
<name>A0AAD7ZK26_DIPPU</name>
<dbReference type="Pfam" id="PF01302">
    <property type="entry name" value="CAP_GLY"/>
    <property type="match status" value="1"/>
</dbReference>
<proteinExistence type="predicted"/>
<dbReference type="SMART" id="SM01052">
    <property type="entry name" value="CAP_GLY"/>
    <property type="match status" value="1"/>
</dbReference>
<gene>
    <name evidence="4" type="ORF">L9F63_003890</name>
</gene>
<dbReference type="PROSITE" id="PS50245">
    <property type="entry name" value="CAP_GLY_2"/>
    <property type="match status" value="1"/>
</dbReference>
<dbReference type="InterPro" id="IPR036859">
    <property type="entry name" value="CAP-Gly_dom_sf"/>
</dbReference>
<feature type="region of interest" description="Disordered" evidence="2">
    <location>
        <begin position="590"/>
        <end position="613"/>
    </location>
</feature>
<feature type="region of interest" description="Disordered" evidence="2">
    <location>
        <begin position="92"/>
        <end position="195"/>
    </location>
</feature>
<comment type="caution">
    <text evidence="4">The sequence shown here is derived from an EMBL/GenBank/DDBJ whole genome shotgun (WGS) entry which is preliminary data.</text>
</comment>
<accession>A0AAD7ZK26</accession>
<feature type="region of interest" description="Disordered" evidence="2">
    <location>
        <begin position="717"/>
        <end position="737"/>
    </location>
</feature>
<dbReference type="EMBL" id="JASPKZ010007842">
    <property type="protein sequence ID" value="KAJ9581821.1"/>
    <property type="molecule type" value="Genomic_DNA"/>
</dbReference>
<sequence length="825" mass="92774">MDVSKHGPIFTQLAPDRHNLDTVRALHQTIVSLRTALDKSRAELQALRDKVQTQVNTNIYADTIEKLSIENHILRQRILNREVPEYVEQLKQDLDKQESQSDTKPMDSTKSEEGKGSQRIVNDMGGEEVDTPVQSGDDHSEKEKRDSPEKFDHKEQSMRSMSEEDHSLCSETSQHEGGTPRGSKTAGESDNESEELDDIELIFTTEETKELGVLQEDLVSITDTDAWQTGGTPVLLKYTESDQFDEAPEDALEGETGDKNPEEHNVNEKVQTNLTKTWTHSVLVETDISKCGVLDETEIHGRVSRRNTMPNPLVYQPIIHREALTGSKSHLLGPAPPSPRPVVVKFVASPTGQSPRNGKVDFRKSPMRPILVERNSSKRESEAQTDITALPSHWKSESYLAHKVAHNFTTLPSKFALPVQQTSHNKYSLKLSDKTQEARRTLLSDINFTSMVPELSRSADHLSQEGVEPDTSGQITNIAPGLCRNYPRAYSYMKNTDMGHVTENLVSPGYMHSREYGKDTWSPCICTHGNLLQYGNMSGKSHLDCYSSMPRYRGSLTSINAHGSYDYTDSRRRHSWKPSSEMYRSFSMSQKPSWGSVPTSPTHSHRSRSIQFSPSYTTPHSDVNLYSASYWTAARDSQLMGSSNMKGSRLPAKTRAKNKVTFQVCGISSKSLPDLRSDIELDSGDSTDSLIDEAEEYLRRSIDSILTGADWGRVGRRRQNRRYSEPDPVREFTPPQSAQPFLPKIARDLKLDYFVKVITSEGRVMVGRVRYVGSVPGKNEPHVGVELPQDMGDSDGVFQGRRYFDCDPDRALFVPFKKVVMAWSI</sequence>
<keyword evidence="5" id="KW-1185">Reference proteome</keyword>
<organism evidence="4 5">
    <name type="scientific">Diploptera punctata</name>
    <name type="common">Pacific beetle cockroach</name>
    <dbReference type="NCBI Taxonomy" id="6984"/>
    <lineage>
        <taxon>Eukaryota</taxon>
        <taxon>Metazoa</taxon>
        <taxon>Ecdysozoa</taxon>
        <taxon>Arthropoda</taxon>
        <taxon>Hexapoda</taxon>
        <taxon>Insecta</taxon>
        <taxon>Pterygota</taxon>
        <taxon>Neoptera</taxon>
        <taxon>Polyneoptera</taxon>
        <taxon>Dictyoptera</taxon>
        <taxon>Blattodea</taxon>
        <taxon>Blaberoidea</taxon>
        <taxon>Blaberidae</taxon>
        <taxon>Diplopterinae</taxon>
        <taxon>Diploptera</taxon>
    </lineage>
</organism>
<feature type="compositionally biased region" description="Basic and acidic residues" evidence="2">
    <location>
        <begin position="92"/>
        <end position="116"/>
    </location>
</feature>
<protein>
    <recommendedName>
        <fullName evidence="3">CAP-Gly domain-containing protein</fullName>
    </recommendedName>
</protein>
<evidence type="ECO:0000259" key="3">
    <source>
        <dbReference type="PROSITE" id="PS50245"/>
    </source>
</evidence>
<dbReference type="Proteomes" id="UP001233999">
    <property type="component" value="Unassembled WGS sequence"/>
</dbReference>